<name>A0A941D531_9CAUL</name>
<evidence type="ECO:0000256" key="1">
    <source>
        <dbReference type="SAM" id="SignalP"/>
    </source>
</evidence>
<dbReference type="EMBL" id="JAGSGD010000002">
    <property type="protein sequence ID" value="MBR7621509.1"/>
    <property type="molecule type" value="Genomic_DNA"/>
</dbReference>
<evidence type="ECO:0000313" key="2">
    <source>
        <dbReference type="EMBL" id="MBR7621509.1"/>
    </source>
</evidence>
<sequence length="203" mass="21753">MRVLLIAVLLLATPATAREISGASGGSTSVMAQVERLNTDLLSRDSATATLQLWCDSHGPGGGAKIVARRIRGADKAAGKAERRALGVFAQTRVAYRRVELLCGDKVLSEADNWYVPGRLTAAMNTALEQTQTPFGVVVRPLKFHRRTLSSEVLLGDGTMTQPGAVIIPPEVLRHRAVLSTPNGRPFSLVVETYTDQVLVSPP</sequence>
<gene>
    <name evidence="2" type="ORF">JKL49_19110</name>
</gene>
<keyword evidence="1" id="KW-0732">Signal</keyword>
<evidence type="ECO:0000313" key="3">
    <source>
        <dbReference type="Proteomes" id="UP000622580"/>
    </source>
</evidence>
<accession>A0A941D531</accession>
<feature type="signal peptide" evidence="1">
    <location>
        <begin position="1"/>
        <end position="17"/>
    </location>
</feature>
<feature type="chain" id="PRO_5036884392" evidence="1">
    <location>
        <begin position="18"/>
        <end position="203"/>
    </location>
</feature>
<dbReference type="InterPro" id="IPR028978">
    <property type="entry name" value="Chorismate_lyase_/UTRA_dom_sf"/>
</dbReference>
<proteinExistence type="predicted"/>
<dbReference type="SUPFAM" id="SSF64288">
    <property type="entry name" value="Chorismate lyase-like"/>
    <property type="match status" value="1"/>
</dbReference>
<protein>
    <submittedName>
        <fullName evidence="2">Uncharacterized protein</fullName>
    </submittedName>
</protein>
<dbReference type="AlphaFoldDB" id="A0A941D531"/>
<comment type="caution">
    <text evidence="2">The sequence shown here is derived from an EMBL/GenBank/DDBJ whole genome shotgun (WGS) entry which is preliminary data.</text>
</comment>
<reference evidence="2" key="1">
    <citation type="submission" date="2021-04" db="EMBL/GenBank/DDBJ databases">
        <title>Draft genome assembly of strain Phenylobacterium sp. 20VBR1 using MiniION and Illumina platforms.</title>
        <authorList>
            <person name="Thomas F.A."/>
            <person name="Krishnan K.P."/>
            <person name="Sinha R.K."/>
        </authorList>
    </citation>
    <scope>NUCLEOTIDE SEQUENCE</scope>
    <source>
        <strain evidence="2">20VBR1</strain>
    </source>
</reference>
<dbReference type="RefSeq" id="WP_215343029.1">
    <property type="nucleotide sequence ID" value="NZ_JAGSGD010000002.1"/>
</dbReference>
<organism evidence="2 3">
    <name type="scientific">Phenylobacterium glaciei</name>
    <dbReference type="NCBI Taxonomy" id="2803784"/>
    <lineage>
        <taxon>Bacteria</taxon>
        <taxon>Pseudomonadati</taxon>
        <taxon>Pseudomonadota</taxon>
        <taxon>Alphaproteobacteria</taxon>
        <taxon>Caulobacterales</taxon>
        <taxon>Caulobacteraceae</taxon>
        <taxon>Phenylobacterium</taxon>
    </lineage>
</organism>
<dbReference type="Proteomes" id="UP000622580">
    <property type="component" value="Unassembled WGS sequence"/>
</dbReference>
<dbReference type="Gene3D" id="3.40.1410.10">
    <property type="entry name" value="Chorismate lyase-like"/>
    <property type="match status" value="1"/>
</dbReference>
<keyword evidence="3" id="KW-1185">Reference proteome</keyword>